<evidence type="ECO:0000313" key="4">
    <source>
        <dbReference type="Proteomes" id="UP000266301"/>
    </source>
</evidence>
<feature type="transmembrane region" description="Helical" evidence="1">
    <location>
        <begin position="267"/>
        <end position="285"/>
    </location>
</feature>
<feature type="transmembrane region" description="Helical" evidence="1">
    <location>
        <begin position="165"/>
        <end position="189"/>
    </location>
</feature>
<dbReference type="PANTHER" id="PTHR31310:SF7">
    <property type="entry name" value="PA-PHOSPHATASE RELATED-FAMILY PROTEIN DDB_G0268928"/>
    <property type="match status" value="1"/>
</dbReference>
<feature type="transmembrane region" description="Helical" evidence="1">
    <location>
        <begin position="69"/>
        <end position="93"/>
    </location>
</feature>
<dbReference type="CDD" id="cd03386">
    <property type="entry name" value="PAP2_Aur1_like"/>
    <property type="match status" value="1"/>
</dbReference>
<keyword evidence="1" id="KW-0472">Membrane</keyword>
<dbReference type="Proteomes" id="UP000266301">
    <property type="component" value="Chromosome"/>
</dbReference>
<organism evidence="3 4">
    <name type="scientific">Clostridium fermenticellae</name>
    <dbReference type="NCBI Taxonomy" id="2068654"/>
    <lineage>
        <taxon>Bacteria</taxon>
        <taxon>Bacillati</taxon>
        <taxon>Bacillota</taxon>
        <taxon>Clostridia</taxon>
        <taxon>Eubacteriales</taxon>
        <taxon>Clostridiaceae</taxon>
        <taxon>Clostridium</taxon>
    </lineage>
</organism>
<reference evidence="3 4" key="1">
    <citation type="journal article" date="2019" name="Int. J. Syst. Evol. Microbiol.">
        <title>Clostridium fermenticellae sp. nov., isolated from the mud in a fermentation cellar for the production of the Chinese liquor, baijiu.</title>
        <authorList>
            <person name="Xu P.X."/>
            <person name="Chai L.J."/>
            <person name="Qiu T."/>
            <person name="Zhang X.J."/>
            <person name="Lu Z.M."/>
            <person name="Xiao C."/>
            <person name="Wang S.T."/>
            <person name="Shen C.H."/>
            <person name="Shi J.S."/>
            <person name="Xu Z.H."/>
        </authorList>
    </citation>
    <scope>NUCLEOTIDE SEQUENCE [LARGE SCALE GENOMIC DNA]</scope>
    <source>
        <strain evidence="3 4">JN500901</strain>
    </source>
</reference>
<gene>
    <name evidence="3" type="ORF">D4Z93_10000</name>
</gene>
<dbReference type="EMBL" id="CP032416">
    <property type="protein sequence ID" value="AYD41464.1"/>
    <property type="molecule type" value="Genomic_DNA"/>
</dbReference>
<dbReference type="AlphaFoldDB" id="A0A386H772"/>
<evidence type="ECO:0000313" key="3">
    <source>
        <dbReference type="EMBL" id="AYD41464.1"/>
    </source>
</evidence>
<keyword evidence="1" id="KW-0812">Transmembrane</keyword>
<dbReference type="InterPro" id="IPR000326">
    <property type="entry name" value="PAP2/HPO"/>
</dbReference>
<dbReference type="InterPro" id="IPR052185">
    <property type="entry name" value="IPC_Synthase-Related"/>
</dbReference>
<dbReference type="InterPro" id="IPR036938">
    <property type="entry name" value="PAP2/HPO_sf"/>
</dbReference>
<protein>
    <submittedName>
        <fullName evidence="3">Inositol phosphorylceramide synthase</fullName>
    </submittedName>
</protein>
<evidence type="ECO:0000259" key="2">
    <source>
        <dbReference type="Pfam" id="PF01569"/>
    </source>
</evidence>
<keyword evidence="1" id="KW-1133">Transmembrane helix</keyword>
<evidence type="ECO:0000256" key="1">
    <source>
        <dbReference type="SAM" id="Phobius"/>
    </source>
</evidence>
<feature type="transmembrane region" description="Helical" evidence="1">
    <location>
        <begin position="209"/>
        <end position="233"/>
    </location>
</feature>
<feature type="transmembrane region" description="Helical" evidence="1">
    <location>
        <begin position="134"/>
        <end position="153"/>
    </location>
</feature>
<dbReference type="Pfam" id="PF01569">
    <property type="entry name" value="PAP2"/>
    <property type="match status" value="1"/>
</dbReference>
<keyword evidence="4" id="KW-1185">Reference proteome</keyword>
<dbReference type="SUPFAM" id="SSF48317">
    <property type="entry name" value="Acid phosphatase/Vanadium-dependent haloperoxidase"/>
    <property type="match status" value="1"/>
</dbReference>
<feature type="domain" description="Phosphatidic acid phosphatase type 2/haloperoxidase" evidence="2">
    <location>
        <begin position="198"/>
        <end position="281"/>
    </location>
</feature>
<dbReference type="PANTHER" id="PTHR31310">
    <property type="match status" value="1"/>
</dbReference>
<name>A0A386H772_9CLOT</name>
<proteinExistence type="predicted"/>
<dbReference type="Gene3D" id="1.20.144.10">
    <property type="entry name" value="Phosphatidic acid phosphatase type 2/haloperoxidase"/>
    <property type="match status" value="1"/>
</dbReference>
<feature type="transmembrane region" description="Helical" evidence="1">
    <location>
        <begin position="240"/>
        <end position="261"/>
    </location>
</feature>
<sequence length="319" mass="36776">MKVSMTILSKIWNLIDNYYYIPIGLYCLYKAVKIALHSNAGADYKAYMFILAFAALTAYSDLRKDVKWIPFLVLTVPFMLFVSYACVHGYSFWGKILSWQISKKIVVDLNPIFQQIPFNDGSIFRIYKPETLTWILRMIYNNGFVIPLLIPLYRAVICKDFKKAIRYALSGHLLQIFLISPFYLTFHLQEVWYVLGQPDGLARHLGPQAAAGVTLNCFPSMHTSIAFAMFLVVMREKNKLFKYVWGLFCLSVIFSTLYLEIHWVLDVIGGLILAYVTVKLVDIILDKGKAIISRPLNNIYYKNKVTSSTVIKNYYLDTL</sequence>
<dbReference type="KEGG" id="cfer:D4Z93_10000"/>
<dbReference type="OrthoDB" id="9775789at2"/>
<accession>A0A386H772</accession>